<dbReference type="EMBL" id="CM044706">
    <property type="protein sequence ID" value="KAI5657239.1"/>
    <property type="molecule type" value="Genomic_DNA"/>
</dbReference>
<name>A0ACC0AAN0_CATRO</name>
<proteinExistence type="predicted"/>
<organism evidence="1 2">
    <name type="scientific">Catharanthus roseus</name>
    <name type="common">Madagascar periwinkle</name>
    <name type="synonym">Vinca rosea</name>
    <dbReference type="NCBI Taxonomy" id="4058"/>
    <lineage>
        <taxon>Eukaryota</taxon>
        <taxon>Viridiplantae</taxon>
        <taxon>Streptophyta</taxon>
        <taxon>Embryophyta</taxon>
        <taxon>Tracheophyta</taxon>
        <taxon>Spermatophyta</taxon>
        <taxon>Magnoliopsida</taxon>
        <taxon>eudicotyledons</taxon>
        <taxon>Gunneridae</taxon>
        <taxon>Pentapetalae</taxon>
        <taxon>asterids</taxon>
        <taxon>lamiids</taxon>
        <taxon>Gentianales</taxon>
        <taxon>Apocynaceae</taxon>
        <taxon>Rauvolfioideae</taxon>
        <taxon>Vinceae</taxon>
        <taxon>Catharanthinae</taxon>
        <taxon>Catharanthus</taxon>
    </lineage>
</organism>
<comment type="caution">
    <text evidence="1">The sequence shown here is derived from an EMBL/GenBank/DDBJ whole genome shotgun (WGS) entry which is preliminary data.</text>
</comment>
<keyword evidence="2" id="KW-1185">Reference proteome</keyword>
<dbReference type="Proteomes" id="UP001060085">
    <property type="component" value="Linkage Group LG06"/>
</dbReference>
<accession>A0ACC0AAN0</accession>
<reference evidence="2" key="1">
    <citation type="journal article" date="2023" name="Nat. Plants">
        <title>Single-cell RNA sequencing provides a high-resolution roadmap for understanding the multicellular compartmentation of specialized metabolism.</title>
        <authorList>
            <person name="Sun S."/>
            <person name="Shen X."/>
            <person name="Li Y."/>
            <person name="Li Y."/>
            <person name="Wang S."/>
            <person name="Li R."/>
            <person name="Zhang H."/>
            <person name="Shen G."/>
            <person name="Guo B."/>
            <person name="Wei J."/>
            <person name="Xu J."/>
            <person name="St-Pierre B."/>
            <person name="Chen S."/>
            <person name="Sun C."/>
        </authorList>
    </citation>
    <scope>NUCLEOTIDE SEQUENCE [LARGE SCALE GENOMIC DNA]</scope>
</reference>
<evidence type="ECO:0000313" key="2">
    <source>
        <dbReference type="Proteomes" id="UP001060085"/>
    </source>
</evidence>
<evidence type="ECO:0000313" key="1">
    <source>
        <dbReference type="EMBL" id="KAI5657239.1"/>
    </source>
</evidence>
<gene>
    <name evidence="1" type="ORF">M9H77_26032</name>
</gene>
<sequence length="195" mass="22125">MPHVLFTGLEDYKARGTQASPYFVVTYYKEFAESKGLALIRGDIVLTSKLTDSEAKWLLETMQSFYLNDVRFYFERLVCYMAFHSFCCLQLSCLVLPSISPSKALRILVCPQLKLVNNLSRMSFTGPALSRASSILIHFLLCIDKSRINRILYLLNVTPSDLQIQISASIGALVFFYSTLVEISPMPKQMHFGLN</sequence>
<protein>
    <submittedName>
        <fullName evidence="1">Uncharacterized protein</fullName>
    </submittedName>
</protein>